<gene>
    <name evidence="1" type="ORF">DFH07DRAFT_760655</name>
</gene>
<protein>
    <recommendedName>
        <fullName evidence="3">DUF659 domain-containing protein</fullName>
    </recommendedName>
</protein>
<evidence type="ECO:0000313" key="1">
    <source>
        <dbReference type="EMBL" id="KAJ7720985.1"/>
    </source>
</evidence>
<evidence type="ECO:0000313" key="2">
    <source>
        <dbReference type="Proteomes" id="UP001215280"/>
    </source>
</evidence>
<name>A0AAD7MK82_9AGAR</name>
<dbReference type="Proteomes" id="UP001215280">
    <property type="component" value="Unassembled WGS sequence"/>
</dbReference>
<proteinExistence type="predicted"/>
<dbReference type="AlphaFoldDB" id="A0AAD7MK82"/>
<dbReference type="EMBL" id="JARJLG010000273">
    <property type="protein sequence ID" value="KAJ7720985.1"/>
    <property type="molecule type" value="Genomic_DNA"/>
</dbReference>
<reference evidence="1" key="1">
    <citation type="submission" date="2023-03" db="EMBL/GenBank/DDBJ databases">
        <title>Massive genome expansion in bonnet fungi (Mycena s.s.) driven by repeated elements and novel gene families across ecological guilds.</title>
        <authorList>
            <consortium name="Lawrence Berkeley National Laboratory"/>
            <person name="Harder C.B."/>
            <person name="Miyauchi S."/>
            <person name="Viragh M."/>
            <person name="Kuo A."/>
            <person name="Thoen E."/>
            <person name="Andreopoulos B."/>
            <person name="Lu D."/>
            <person name="Skrede I."/>
            <person name="Drula E."/>
            <person name="Henrissat B."/>
            <person name="Morin E."/>
            <person name="Kohler A."/>
            <person name="Barry K."/>
            <person name="LaButti K."/>
            <person name="Morin E."/>
            <person name="Salamov A."/>
            <person name="Lipzen A."/>
            <person name="Mereny Z."/>
            <person name="Hegedus B."/>
            <person name="Baldrian P."/>
            <person name="Stursova M."/>
            <person name="Weitz H."/>
            <person name="Taylor A."/>
            <person name="Grigoriev I.V."/>
            <person name="Nagy L.G."/>
            <person name="Martin F."/>
            <person name="Kauserud H."/>
        </authorList>
    </citation>
    <scope>NUCLEOTIDE SEQUENCE</scope>
    <source>
        <strain evidence="1">CBHHK188m</strain>
    </source>
</reference>
<accession>A0AAD7MK82</accession>
<feature type="non-terminal residue" evidence="1">
    <location>
        <position position="249"/>
    </location>
</feature>
<evidence type="ECO:0008006" key="3">
    <source>
        <dbReference type="Google" id="ProtNLM"/>
    </source>
</evidence>
<comment type="caution">
    <text evidence="1">The sequence shown here is derived from an EMBL/GenBank/DDBJ whole genome shotgun (WGS) entry which is preliminary data.</text>
</comment>
<organism evidence="1 2">
    <name type="scientific">Mycena maculata</name>
    <dbReference type="NCBI Taxonomy" id="230809"/>
    <lineage>
        <taxon>Eukaryota</taxon>
        <taxon>Fungi</taxon>
        <taxon>Dikarya</taxon>
        <taxon>Basidiomycota</taxon>
        <taxon>Agaricomycotina</taxon>
        <taxon>Agaricomycetes</taxon>
        <taxon>Agaricomycetidae</taxon>
        <taxon>Agaricales</taxon>
        <taxon>Marasmiineae</taxon>
        <taxon>Mycenaceae</taxon>
        <taxon>Mycena</taxon>
    </lineage>
</organism>
<sequence>FSLVVSDTNKNVKKCRALICAKFPWILNCPDPCHQLNLLAKDLVMVIVNALTNYFSHSNYGKHHLKYAMKDAKDRRGIEAGGATRFSTFATHSSSVLRCLPFMEQCYAGGAIPFDTKGVRAYVQAGSDENSTFRTELTQIGRLLNPIARALKTLEGQQVTCSDVFFIYIGLAVAFQRAFSDPTESFFVSHQAETFAAFDRRFNIFMNDCTLGMFLLSYFLDPSKFSMFCTEEYRLRTPRKFIIPTWPSN</sequence>
<keyword evidence="2" id="KW-1185">Reference proteome</keyword>
<dbReference type="InterPro" id="IPR012337">
    <property type="entry name" value="RNaseH-like_sf"/>
</dbReference>
<dbReference type="SUPFAM" id="SSF53098">
    <property type="entry name" value="Ribonuclease H-like"/>
    <property type="match status" value="1"/>
</dbReference>